<feature type="transmembrane region" description="Helical" evidence="2">
    <location>
        <begin position="6"/>
        <end position="28"/>
    </location>
</feature>
<gene>
    <name evidence="3" type="ORF">CPB84DRAFT_607225</name>
</gene>
<evidence type="ECO:0000256" key="1">
    <source>
        <dbReference type="SAM" id="MobiDB-lite"/>
    </source>
</evidence>
<sequence length="162" mass="17951">MGLDFNTLSLLTTFNFLSFFLSLFFFLIPTFRVVCMEFSLSCSLNLTCFHSLASPTMSDVNEDRFMQTPPQSPVQCSSPHESSSPEGFGGAPQESSWSSAWTSPEIFSPLPARSSEPPIPDLHITALRTTNHLRAAESKPRLDGHWDTPIPRREVPILSSAS</sequence>
<accession>A0A9P5N843</accession>
<dbReference type="EMBL" id="JADNYJ010000227">
    <property type="protein sequence ID" value="KAF8873862.1"/>
    <property type="molecule type" value="Genomic_DNA"/>
</dbReference>
<dbReference type="AlphaFoldDB" id="A0A9P5N843"/>
<reference evidence="3" key="1">
    <citation type="submission" date="2020-11" db="EMBL/GenBank/DDBJ databases">
        <authorList>
            <consortium name="DOE Joint Genome Institute"/>
            <person name="Ahrendt S."/>
            <person name="Riley R."/>
            <person name="Andreopoulos W."/>
            <person name="LaButti K."/>
            <person name="Pangilinan J."/>
            <person name="Ruiz-duenas F.J."/>
            <person name="Barrasa J.M."/>
            <person name="Sanchez-Garcia M."/>
            <person name="Camarero S."/>
            <person name="Miyauchi S."/>
            <person name="Serrano A."/>
            <person name="Linde D."/>
            <person name="Babiker R."/>
            <person name="Drula E."/>
            <person name="Ayuso-Fernandez I."/>
            <person name="Pacheco R."/>
            <person name="Padilla G."/>
            <person name="Ferreira P."/>
            <person name="Barriuso J."/>
            <person name="Kellner H."/>
            <person name="Castanera R."/>
            <person name="Alfaro M."/>
            <person name="Ramirez L."/>
            <person name="Pisabarro A.G."/>
            <person name="Kuo A."/>
            <person name="Tritt A."/>
            <person name="Lipzen A."/>
            <person name="He G."/>
            <person name="Yan M."/>
            <person name="Ng V."/>
            <person name="Cullen D."/>
            <person name="Martin F."/>
            <person name="Rosso M.-N."/>
            <person name="Henrissat B."/>
            <person name="Hibbett D."/>
            <person name="Martinez A.T."/>
            <person name="Grigoriev I.V."/>
        </authorList>
    </citation>
    <scope>NUCLEOTIDE SEQUENCE</scope>
    <source>
        <strain evidence="3">AH 44721</strain>
    </source>
</reference>
<organism evidence="3 4">
    <name type="scientific">Gymnopilus junonius</name>
    <name type="common">Spectacular rustgill mushroom</name>
    <name type="synonym">Gymnopilus spectabilis subsp. junonius</name>
    <dbReference type="NCBI Taxonomy" id="109634"/>
    <lineage>
        <taxon>Eukaryota</taxon>
        <taxon>Fungi</taxon>
        <taxon>Dikarya</taxon>
        <taxon>Basidiomycota</taxon>
        <taxon>Agaricomycotina</taxon>
        <taxon>Agaricomycetes</taxon>
        <taxon>Agaricomycetidae</taxon>
        <taxon>Agaricales</taxon>
        <taxon>Agaricineae</taxon>
        <taxon>Hymenogastraceae</taxon>
        <taxon>Gymnopilus</taxon>
    </lineage>
</organism>
<evidence type="ECO:0000256" key="2">
    <source>
        <dbReference type="SAM" id="Phobius"/>
    </source>
</evidence>
<name>A0A9P5N843_GYMJU</name>
<proteinExistence type="predicted"/>
<feature type="region of interest" description="Disordered" evidence="1">
    <location>
        <begin position="130"/>
        <end position="162"/>
    </location>
</feature>
<evidence type="ECO:0000313" key="3">
    <source>
        <dbReference type="EMBL" id="KAF8873862.1"/>
    </source>
</evidence>
<feature type="compositionally biased region" description="Basic and acidic residues" evidence="1">
    <location>
        <begin position="134"/>
        <end position="155"/>
    </location>
</feature>
<feature type="region of interest" description="Disordered" evidence="1">
    <location>
        <begin position="61"/>
        <end position="103"/>
    </location>
</feature>
<keyword evidence="4" id="KW-1185">Reference proteome</keyword>
<feature type="compositionally biased region" description="Polar residues" evidence="1">
    <location>
        <begin position="73"/>
        <end position="85"/>
    </location>
</feature>
<keyword evidence="2" id="KW-0812">Transmembrane</keyword>
<feature type="compositionally biased region" description="Polar residues" evidence="1">
    <location>
        <begin position="93"/>
        <end position="102"/>
    </location>
</feature>
<keyword evidence="2" id="KW-0472">Membrane</keyword>
<evidence type="ECO:0000313" key="4">
    <source>
        <dbReference type="Proteomes" id="UP000724874"/>
    </source>
</evidence>
<dbReference type="Proteomes" id="UP000724874">
    <property type="component" value="Unassembled WGS sequence"/>
</dbReference>
<protein>
    <submittedName>
        <fullName evidence="3">Uncharacterized protein</fullName>
    </submittedName>
</protein>
<comment type="caution">
    <text evidence="3">The sequence shown here is derived from an EMBL/GenBank/DDBJ whole genome shotgun (WGS) entry which is preliminary data.</text>
</comment>
<keyword evidence="2" id="KW-1133">Transmembrane helix</keyword>